<keyword evidence="2" id="KW-1185">Reference proteome</keyword>
<accession>A0A089NXN8</accession>
<reference evidence="1 2" key="1">
    <citation type="journal article" date="2014" name="PLoS ONE">
        <title>Genome Information of Methylobacterium oryzae, a Plant-Probiotic Methylotroph in the Phyllosphere.</title>
        <authorList>
            <person name="Kwak M.J."/>
            <person name="Jeong H."/>
            <person name="Madhaiyan M."/>
            <person name="Lee Y."/>
            <person name="Sa T.M."/>
            <person name="Oh T.K."/>
            <person name="Kim J.F."/>
        </authorList>
    </citation>
    <scope>NUCLEOTIDE SEQUENCE [LARGE SCALE GENOMIC DNA]</scope>
    <source>
        <strain evidence="1 2">CBMB20</strain>
    </source>
</reference>
<proteinExistence type="predicted"/>
<evidence type="ECO:0000313" key="1">
    <source>
        <dbReference type="EMBL" id="AIQ92706.1"/>
    </source>
</evidence>
<organism evidence="1 2">
    <name type="scientific">Methylobacterium oryzae CBMB20</name>
    <dbReference type="NCBI Taxonomy" id="693986"/>
    <lineage>
        <taxon>Bacteria</taxon>
        <taxon>Pseudomonadati</taxon>
        <taxon>Pseudomonadota</taxon>
        <taxon>Alphaproteobacteria</taxon>
        <taxon>Hyphomicrobiales</taxon>
        <taxon>Methylobacteriaceae</taxon>
        <taxon>Methylobacterium</taxon>
    </lineage>
</organism>
<dbReference type="GeneID" id="96605599"/>
<dbReference type="AlphaFoldDB" id="A0A089NXN8"/>
<dbReference type="EMBL" id="CP003811">
    <property type="protein sequence ID" value="AIQ92706.1"/>
    <property type="molecule type" value="Genomic_DNA"/>
</dbReference>
<dbReference type="eggNOG" id="ENOG5031BTA">
    <property type="taxonomic scope" value="Bacteria"/>
</dbReference>
<dbReference type="KEGG" id="mor:MOC_4951"/>
<evidence type="ECO:0000313" key="2">
    <source>
        <dbReference type="Proteomes" id="UP000029492"/>
    </source>
</evidence>
<dbReference type="RefSeq" id="WP_043346263.1">
    <property type="nucleotide sequence ID" value="NZ_CP003811.1"/>
</dbReference>
<name>A0A089NXN8_9HYPH</name>
<dbReference type="STRING" id="693986.MOC_4951"/>
<dbReference type="HOGENOM" id="CLU_1487406_0_0_5"/>
<gene>
    <name evidence="1" type="ORF">MOC_4951</name>
</gene>
<dbReference type="Proteomes" id="UP000029492">
    <property type="component" value="Chromosome"/>
</dbReference>
<sequence length="169" mass="18865">MARANEVKDRFRARLQEADARSNDFRKKLLEEGARALEPVVGVLNLMAEVLNEEDNVHGSITGLEAKIDQDNFISLCARLRGTDTEQKIKIKYGPELGGSNYISVSGLNQRYNERLVPGAASCAIGRTVGSDIQLDEHRGDELAEVVREVVEDFYAAQIEQRSHFAYAR</sequence>
<protein>
    <submittedName>
        <fullName evidence="1">Protein of unassigned function</fullName>
    </submittedName>
</protein>